<evidence type="ECO:0000313" key="2">
    <source>
        <dbReference type="Proteomes" id="UP000183410"/>
    </source>
</evidence>
<dbReference type="InterPro" id="IPR052036">
    <property type="entry name" value="Hydrolase/PRTase-associated"/>
</dbReference>
<proteinExistence type="predicted"/>
<dbReference type="Gene3D" id="3.40.1660.10">
    <property type="entry name" value="EreA-like (biosynthetic domain)"/>
    <property type="match status" value="1"/>
</dbReference>
<dbReference type="InterPro" id="IPR007815">
    <property type="entry name" value="Emycin_Estase"/>
</dbReference>
<organism evidence="1 2">
    <name type="scientific">Paenibacillus algorifonticola</name>
    <dbReference type="NCBI Taxonomy" id="684063"/>
    <lineage>
        <taxon>Bacteria</taxon>
        <taxon>Bacillati</taxon>
        <taxon>Bacillota</taxon>
        <taxon>Bacilli</taxon>
        <taxon>Bacillales</taxon>
        <taxon>Paenibacillaceae</taxon>
        <taxon>Paenibacillus</taxon>
    </lineage>
</organism>
<dbReference type="Pfam" id="PF05139">
    <property type="entry name" value="Erythro_esteras"/>
    <property type="match status" value="1"/>
</dbReference>
<dbReference type="AlphaFoldDB" id="A0A1I2D8X0"/>
<name>A0A1I2D8X0_9BACL</name>
<protein>
    <submittedName>
        <fullName evidence="1">Erythromycin esterase</fullName>
    </submittedName>
</protein>
<evidence type="ECO:0000313" key="1">
    <source>
        <dbReference type="EMBL" id="SFE76929.1"/>
    </source>
</evidence>
<dbReference type="CDD" id="cd14728">
    <property type="entry name" value="Ere-like"/>
    <property type="match status" value="1"/>
</dbReference>
<dbReference type="Gene3D" id="1.20.1440.30">
    <property type="entry name" value="Biosynthetic Protein domain"/>
    <property type="match status" value="1"/>
</dbReference>
<dbReference type="GO" id="GO:0046677">
    <property type="term" value="P:response to antibiotic"/>
    <property type="evidence" value="ECO:0007669"/>
    <property type="project" value="InterPro"/>
</dbReference>
<keyword evidence="2" id="KW-1185">Reference proteome</keyword>
<dbReference type="Proteomes" id="UP000183410">
    <property type="component" value="Unassembled WGS sequence"/>
</dbReference>
<dbReference type="SUPFAM" id="SSF159501">
    <property type="entry name" value="EreA/ChaN-like"/>
    <property type="match status" value="1"/>
</dbReference>
<dbReference type="Gene3D" id="3.30.1870.10">
    <property type="entry name" value="EreA-like, domain 2"/>
    <property type="match status" value="1"/>
</dbReference>
<dbReference type="PANTHER" id="PTHR31299">
    <property type="entry name" value="ESTERASE, PUTATIVE (AFU_ORTHOLOGUE AFUA_1G05850)-RELATED"/>
    <property type="match status" value="1"/>
</dbReference>
<reference evidence="2" key="1">
    <citation type="submission" date="2016-10" db="EMBL/GenBank/DDBJ databases">
        <authorList>
            <person name="Varghese N."/>
            <person name="Submissions S."/>
        </authorList>
    </citation>
    <scope>NUCLEOTIDE SEQUENCE [LARGE SCALE GENOMIC DNA]</scope>
    <source>
        <strain evidence="2">CGMCC 1.10223</strain>
    </source>
</reference>
<sequence>MGLFERSNKKYLDEGSWVRRNTVRLPEPEGCTDSDFEPIRQYIGDKRIVWLGENSHGISQTNTLKSKLISFLYTEMNFKVIAFESGLSECYSVNGMKNQLSSEEIMQQSIFSLWRTKETLPLFELIKSTDLSLTGIDFQPSSKVNPLREMLQTQGELEKATIEELNLLAEYSVQWYARIGEFRAKRKRIPKEILAEYEDSKTEKLRTIKQLRSELLSRPRNQVLLVLDRYLENTAVFLNSIALSSREYAKRRDQMMADNLEWLLTVLYPCEKVIVWAHNAHIFKNFKSFTGYRPMGSLVSKRIVEDSYYVGLFMYQGTAALNHGSDYTLIKPRKKSLEDYMNHQEAEVGLIDFSQVEVKPENKWISRRTIILESGSFERLIVPNKQLDGIFFIKNVSPPNYLYNSKEK</sequence>
<gene>
    <name evidence="1" type="ORF">SAMN04487969_106189</name>
</gene>
<dbReference type="PANTHER" id="PTHR31299:SF0">
    <property type="entry name" value="ESTERASE, PUTATIVE (AFU_ORTHOLOGUE AFUA_1G05850)-RELATED"/>
    <property type="match status" value="1"/>
</dbReference>
<dbReference type="RefSeq" id="WP_046231701.1">
    <property type="nucleotide sequence ID" value="NZ_FONN01000006.1"/>
</dbReference>
<dbReference type="EMBL" id="FONN01000006">
    <property type="protein sequence ID" value="SFE76929.1"/>
    <property type="molecule type" value="Genomic_DNA"/>
</dbReference>
<accession>A0A1I2D8X0</accession>